<gene>
    <name evidence="1" type="ORF">BDN72DRAFT_896018</name>
</gene>
<evidence type="ECO:0000313" key="2">
    <source>
        <dbReference type="Proteomes" id="UP000308600"/>
    </source>
</evidence>
<protein>
    <submittedName>
        <fullName evidence="1">Uncharacterized protein</fullName>
    </submittedName>
</protein>
<evidence type="ECO:0000313" key="1">
    <source>
        <dbReference type="EMBL" id="TFK70914.1"/>
    </source>
</evidence>
<accession>A0ACD3AZ04</accession>
<proteinExistence type="predicted"/>
<name>A0ACD3AZ04_9AGAR</name>
<dbReference type="EMBL" id="ML208305">
    <property type="protein sequence ID" value="TFK70914.1"/>
    <property type="molecule type" value="Genomic_DNA"/>
</dbReference>
<organism evidence="1 2">
    <name type="scientific">Pluteus cervinus</name>
    <dbReference type="NCBI Taxonomy" id="181527"/>
    <lineage>
        <taxon>Eukaryota</taxon>
        <taxon>Fungi</taxon>
        <taxon>Dikarya</taxon>
        <taxon>Basidiomycota</taxon>
        <taxon>Agaricomycotina</taxon>
        <taxon>Agaricomycetes</taxon>
        <taxon>Agaricomycetidae</taxon>
        <taxon>Agaricales</taxon>
        <taxon>Pluteineae</taxon>
        <taxon>Pluteaceae</taxon>
        <taxon>Pluteus</taxon>
    </lineage>
</organism>
<sequence length="386" mass="40918">MGDPGATLRSFQLKHSPKSTGPTPASYTSNNNASASSSAADASSFTPPIPQLPPVNVKLAWPKGTYDVVAQSIESPPPSTAPPLPSPANSPKICARAIDTGSRGAPESTQKAYDVAASTSHAGAQATQTAPIINFNFPYYDYSTHNNSVDSSHFKSVDNSTHTTTLTSSIEESRAGLQELNPHPAVNHPPAREAIPNDFHRSFLANLATRNETASSPIAQTWRLLAPVRERVAQIFGLSLPPEGAASAHAQNAQPAPSEGTRVHVAEVEAKHRKPAQKAINEDIQRVGSLFRSIAFICLFSHACACGRRPHPTTPSPPLIDQPSPVPCSSPSHSASYIFTGLDSLQQPPIIHLHTSYPSQLNRTDLGSESPTPAVFLCTPSPQPSP</sequence>
<dbReference type="Proteomes" id="UP000308600">
    <property type="component" value="Unassembled WGS sequence"/>
</dbReference>
<reference evidence="1 2" key="1">
    <citation type="journal article" date="2019" name="Nat. Ecol. Evol.">
        <title>Megaphylogeny resolves global patterns of mushroom evolution.</title>
        <authorList>
            <person name="Varga T."/>
            <person name="Krizsan K."/>
            <person name="Foldi C."/>
            <person name="Dima B."/>
            <person name="Sanchez-Garcia M."/>
            <person name="Sanchez-Ramirez S."/>
            <person name="Szollosi G.J."/>
            <person name="Szarkandi J.G."/>
            <person name="Papp V."/>
            <person name="Albert L."/>
            <person name="Andreopoulos W."/>
            <person name="Angelini C."/>
            <person name="Antonin V."/>
            <person name="Barry K.W."/>
            <person name="Bougher N.L."/>
            <person name="Buchanan P."/>
            <person name="Buyck B."/>
            <person name="Bense V."/>
            <person name="Catcheside P."/>
            <person name="Chovatia M."/>
            <person name="Cooper J."/>
            <person name="Damon W."/>
            <person name="Desjardin D."/>
            <person name="Finy P."/>
            <person name="Geml J."/>
            <person name="Haridas S."/>
            <person name="Hughes K."/>
            <person name="Justo A."/>
            <person name="Karasinski D."/>
            <person name="Kautmanova I."/>
            <person name="Kiss B."/>
            <person name="Kocsube S."/>
            <person name="Kotiranta H."/>
            <person name="LaButti K.M."/>
            <person name="Lechner B.E."/>
            <person name="Liimatainen K."/>
            <person name="Lipzen A."/>
            <person name="Lukacs Z."/>
            <person name="Mihaltcheva S."/>
            <person name="Morgado L.N."/>
            <person name="Niskanen T."/>
            <person name="Noordeloos M.E."/>
            <person name="Ohm R.A."/>
            <person name="Ortiz-Santana B."/>
            <person name="Ovrebo C."/>
            <person name="Racz N."/>
            <person name="Riley R."/>
            <person name="Savchenko A."/>
            <person name="Shiryaev A."/>
            <person name="Soop K."/>
            <person name="Spirin V."/>
            <person name="Szebenyi C."/>
            <person name="Tomsovsky M."/>
            <person name="Tulloss R.E."/>
            <person name="Uehling J."/>
            <person name="Grigoriev I.V."/>
            <person name="Vagvolgyi C."/>
            <person name="Papp T."/>
            <person name="Martin F.M."/>
            <person name="Miettinen O."/>
            <person name="Hibbett D.S."/>
            <person name="Nagy L.G."/>
        </authorList>
    </citation>
    <scope>NUCLEOTIDE SEQUENCE [LARGE SCALE GENOMIC DNA]</scope>
    <source>
        <strain evidence="1 2">NL-1719</strain>
    </source>
</reference>
<keyword evidence="2" id="KW-1185">Reference proteome</keyword>